<dbReference type="PANTHER" id="PTHR33495">
    <property type="entry name" value="ANTI-SIGMA FACTOR ANTAGONIST TM_1081-RELATED-RELATED"/>
    <property type="match status" value="1"/>
</dbReference>
<keyword evidence="4" id="KW-1185">Reference proteome</keyword>
<evidence type="ECO:0000256" key="1">
    <source>
        <dbReference type="SAM" id="MobiDB-lite"/>
    </source>
</evidence>
<name>A0ABT0YCP0_9ACTN</name>
<dbReference type="InterPro" id="IPR036513">
    <property type="entry name" value="STAS_dom_sf"/>
</dbReference>
<dbReference type="InterPro" id="IPR002645">
    <property type="entry name" value="STAS_dom"/>
</dbReference>
<reference evidence="3 4" key="1">
    <citation type="submission" date="2022-06" db="EMBL/GenBank/DDBJ databases">
        <title>Actinoplanes abujensis sp. nov., isolated from Nigerian arid soil.</title>
        <authorList>
            <person name="Ding P."/>
        </authorList>
    </citation>
    <scope>NUCLEOTIDE SEQUENCE [LARGE SCALE GENOMIC DNA]</scope>
    <source>
        <strain evidence="4">TRM88002</strain>
    </source>
</reference>
<dbReference type="PROSITE" id="PS50801">
    <property type="entry name" value="STAS"/>
    <property type="match status" value="1"/>
</dbReference>
<dbReference type="EMBL" id="JAMQOL010000066">
    <property type="protein sequence ID" value="MCM4083816.1"/>
    <property type="molecule type" value="Genomic_DNA"/>
</dbReference>
<dbReference type="InterPro" id="IPR058548">
    <property type="entry name" value="MlaB-like_STAS"/>
</dbReference>
<dbReference type="Pfam" id="PF13466">
    <property type="entry name" value="STAS_2"/>
    <property type="match status" value="1"/>
</dbReference>
<feature type="region of interest" description="Disordered" evidence="1">
    <location>
        <begin position="49"/>
        <end position="72"/>
    </location>
</feature>
<accession>A0ABT0YCP0</accession>
<dbReference type="PANTHER" id="PTHR33495:SF2">
    <property type="entry name" value="ANTI-SIGMA FACTOR ANTAGONIST TM_1081-RELATED"/>
    <property type="match status" value="1"/>
</dbReference>
<sequence length="198" mass="21082">MPAGDRTALVICDQCGREDTTVDATSDGELVWPMVAQLGWTGSAFSTGPHRCPGCSSGTPPPPEPTARPRTHGASYDVRTLGPAAVITPLTDFDADLAESLRDDLMAAAATHPHVLVDLHAVEFLDSTALGLLVRGRQEARQHGATFDLSEPSRFVLTVLHTMRLEGVFRIFPDQQAALEVLGAPHPDSPALSDRPAD</sequence>
<dbReference type="RefSeq" id="WP_251803585.1">
    <property type="nucleotide sequence ID" value="NZ_JAMQOL010000066.1"/>
</dbReference>
<gene>
    <name evidence="3" type="ORF">LXN57_40335</name>
</gene>
<evidence type="ECO:0000259" key="2">
    <source>
        <dbReference type="PROSITE" id="PS50801"/>
    </source>
</evidence>
<dbReference type="CDD" id="cd07043">
    <property type="entry name" value="STAS_anti-anti-sigma_factors"/>
    <property type="match status" value="1"/>
</dbReference>
<evidence type="ECO:0000313" key="4">
    <source>
        <dbReference type="Proteomes" id="UP001523216"/>
    </source>
</evidence>
<evidence type="ECO:0000313" key="3">
    <source>
        <dbReference type="EMBL" id="MCM4083816.1"/>
    </source>
</evidence>
<dbReference type="Proteomes" id="UP001523216">
    <property type="component" value="Unassembled WGS sequence"/>
</dbReference>
<dbReference type="Gene3D" id="3.30.750.24">
    <property type="entry name" value="STAS domain"/>
    <property type="match status" value="1"/>
</dbReference>
<dbReference type="SUPFAM" id="SSF52091">
    <property type="entry name" value="SpoIIaa-like"/>
    <property type="match status" value="1"/>
</dbReference>
<organism evidence="3 4">
    <name type="scientific">Paractinoplanes hotanensis</name>
    <dbReference type="NCBI Taxonomy" id="2906497"/>
    <lineage>
        <taxon>Bacteria</taxon>
        <taxon>Bacillati</taxon>
        <taxon>Actinomycetota</taxon>
        <taxon>Actinomycetes</taxon>
        <taxon>Micromonosporales</taxon>
        <taxon>Micromonosporaceae</taxon>
        <taxon>Paractinoplanes</taxon>
    </lineage>
</organism>
<proteinExistence type="predicted"/>
<feature type="domain" description="STAS" evidence="2">
    <location>
        <begin position="74"/>
        <end position="182"/>
    </location>
</feature>
<protein>
    <submittedName>
        <fullName evidence="3">STAS domain-containing protein</fullName>
    </submittedName>
</protein>
<comment type="caution">
    <text evidence="3">The sequence shown here is derived from an EMBL/GenBank/DDBJ whole genome shotgun (WGS) entry which is preliminary data.</text>
</comment>